<dbReference type="Proteomes" id="UP000007264">
    <property type="component" value="Unassembled WGS sequence"/>
</dbReference>
<comment type="caution">
    <text evidence="2">The sequence shown here is derived from an EMBL/GenBank/DDBJ whole genome shotgun (WGS) entry which is preliminary data.</text>
</comment>
<dbReference type="KEGG" id="csl:COCSUDRAFT_58126"/>
<name>I0YNC1_COCSC</name>
<gene>
    <name evidence="2" type="ORF">COCSUDRAFT_58126</name>
</gene>
<dbReference type="EMBL" id="AGSI01000017">
    <property type="protein sequence ID" value="EIE19890.1"/>
    <property type="molecule type" value="Genomic_DNA"/>
</dbReference>
<reference evidence="2 3" key="1">
    <citation type="journal article" date="2012" name="Genome Biol.">
        <title>The genome of the polar eukaryotic microalga coccomyxa subellipsoidea reveals traits of cold adaptation.</title>
        <authorList>
            <person name="Blanc G."/>
            <person name="Agarkova I."/>
            <person name="Grimwood J."/>
            <person name="Kuo A."/>
            <person name="Brueggeman A."/>
            <person name="Dunigan D."/>
            <person name="Gurnon J."/>
            <person name="Ladunga I."/>
            <person name="Lindquist E."/>
            <person name="Lucas S."/>
            <person name="Pangilinan J."/>
            <person name="Proschold T."/>
            <person name="Salamov A."/>
            <person name="Schmutz J."/>
            <person name="Weeks D."/>
            <person name="Yamada T."/>
            <person name="Claverie J.M."/>
            <person name="Grigoriev I."/>
            <person name="Van Etten J."/>
            <person name="Lomsadze A."/>
            <person name="Borodovsky M."/>
        </authorList>
    </citation>
    <scope>NUCLEOTIDE SEQUENCE [LARGE SCALE GENOMIC DNA]</scope>
    <source>
        <strain evidence="2 3">C-169</strain>
    </source>
</reference>
<proteinExistence type="predicted"/>
<feature type="region of interest" description="Disordered" evidence="1">
    <location>
        <begin position="92"/>
        <end position="112"/>
    </location>
</feature>
<organism evidence="2 3">
    <name type="scientific">Coccomyxa subellipsoidea (strain C-169)</name>
    <name type="common">Green microalga</name>
    <dbReference type="NCBI Taxonomy" id="574566"/>
    <lineage>
        <taxon>Eukaryota</taxon>
        <taxon>Viridiplantae</taxon>
        <taxon>Chlorophyta</taxon>
        <taxon>core chlorophytes</taxon>
        <taxon>Trebouxiophyceae</taxon>
        <taxon>Trebouxiophyceae incertae sedis</taxon>
        <taxon>Coccomyxaceae</taxon>
        <taxon>Coccomyxa</taxon>
        <taxon>Coccomyxa subellipsoidea</taxon>
    </lineage>
</organism>
<accession>I0YNC1</accession>
<feature type="compositionally biased region" description="Low complexity" evidence="1">
    <location>
        <begin position="55"/>
        <end position="78"/>
    </location>
</feature>
<dbReference type="RefSeq" id="XP_005644434.1">
    <property type="nucleotide sequence ID" value="XM_005644377.1"/>
</dbReference>
<feature type="compositionally biased region" description="Polar residues" evidence="1">
    <location>
        <begin position="93"/>
        <end position="111"/>
    </location>
</feature>
<sequence>MATSPQQTVAQPMQSDDFEEAAEHLQTAADKAEVLLQQLEEAAATDLRESGDLPGESAEGGTSAGDAASGQDAAAGEASLMAGQRRSLDVERVQQQNGTAGSNGIAGTSGANGRRASVDLAARERCLKVLDACCSCNAQPSLQSAALQAVRGALQRSQAGGVASSAQMGTPQASWAWDCAARALPAAAADVHALMRGGDAGLGAGEVQVVAETLKLSVAALPAAGDRAGALMSTLRILLVEAAVKASAAPAPRSAAVANGSRVPISAPPAITLQNFALRS</sequence>
<evidence type="ECO:0000256" key="1">
    <source>
        <dbReference type="SAM" id="MobiDB-lite"/>
    </source>
</evidence>
<feature type="compositionally biased region" description="Polar residues" evidence="1">
    <location>
        <begin position="1"/>
        <end position="14"/>
    </location>
</feature>
<evidence type="ECO:0000313" key="2">
    <source>
        <dbReference type="EMBL" id="EIE19890.1"/>
    </source>
</evidence>
<keyword evidence="3" id="KW-1185">Reference proteome</keyword>
<protein>
    <submittedName>
        <fullName evidence="2">Uncharacterized protein</fullName>
    </submittedName>
</protein>
<feature type="region of interest" description="Disordered" evidence="1">
    <location>
        <begin position="1"/>
        <end position="78"/>
    </location>
</feature>
<evidence type="ECO:0000313" key="3">
    <source>
        <dbReference type="Proteomes" id="UP000007264"/>
    </source>
</evidence>
<dbReference type="AlphaFoldDB" id="I0YNC1"/>
<dbReference type="GeneID" id="17037864"/>